<evidence type="ECO:0000313" key="2">
    <source>
        <dbReference type="Proteomes" id="UP001589810"/>
    </source>
</evidence>
<proteinExistence type="predicted"/>
<name>A0ABV6N4G9_9PSEU</name>
<sequence>MFADVEAVVVRYLSALDIGRVTTRTPANLADVLPLVMVNRVPGGGGDDGITDVAQLDVDTFTARDPSAPGRGAAHDLAEQVRAAMLALRHKAVGGVLVDTVETLTAPCWVDYADDRLNRFVATYELSLRAPLF</sequence>
<protein>
    <recommendedName>
        <fullName evidence="3">DUF3168 domain-containing protein</fullName>
    </recommendedName>
</protein>
<keyword evidence="2" id="KW-1185">Reference proteome</keyword>
<accession>A0ABV6N4G9</accession>
<evidence type="ECO:0000313" key="1">
    <source>
        <dbReference type="EMBL" id="MFC0546931.1"/>
    </source>
</evidence>
<dbReference type="RefSeq" id="WP_273937170.1">
    <property type="nucleotide sequence ID" value="NZ_CP097263.1"/>
</dbReference>
<gene>
    <name evidence="1" type="ORF">ACFFH7_35855</name>
</gene>
<comment type="caution">
    <text evidence="1">The sequence shown here is derived from an EMBL/GenBank/DDBJ whole genome shotgun (WGS) entry which is preliminary data.</text>
</comment>
<dbReference type="Proteomes" id="UP001589810">
    <property type="component" value="Unassembled WGS sequence"/>
</dbReference>
<reference evidence="1 2" key="1">
    <citation type="submission" date="2024-09" db="EMBL/GenBank/DDBJ databases">
        <authorList>
            <person name="Sun Q."/>
            <person name="Mori K."/>
        </authorList>
    </citation>
    <scope>NUCLEOTIDE SEQUENCE [LARGE SCALE GENOMIC DNA]</scope>
    <source>
        <strain evidence="1 2">TBRC 1432</strain>
    </source>
</reference>
<organism evidence="1 2">
    <name type="scientific">Kutzneria chonburiensis</name>
    <dbReference type="NCBI Taxonomy" id="1483604"/>
    <lineage>
        <taxon>Bacteria</taxon>
        <taxon>Bacillati</taxon>
        <taxon>Actinomycetota</taxon>
        <taxon>Actinomycetes</taxon>
        <taxon>Pseudonocardiales</taxon>
        <taxon>Pseudonocardiaceae</taxon>
        <taxon>Kutzneria</taxon>
    </lineage>
</organism>
<dbReference type="EMBL" id="JBHLUD010000013">
    <property type="protein sequence ID" value="MFC0546931.1"/>
    <property type="molecule type" value="Genomic_DNA"/>
</dbReference>
<evidence type="ECO:0008006" key="3">
    <source>
        <dbReference type="Google" id="ProtNLM"/>
    </source>
</evidence>